<feature type="region of interest" description="Disordered" evidence="1">
    <location>
        <begin position="67"/>
        <end position="98"/>
    </location>
</feature>
<keyword evidence="4" id="KW-1185">Reference proteome</keyword>
<keyword evidence="2" id="KW-0472">Membrane</keyword>
<proteinExistence type="predicted"/>
<evidence type="ECO:0000313" key="3">
    <source>
        <dbReference type="EMBL" id="MFC4557143.1"/>
    </source>
</evidence>
<keyword evidence="2" id="KW-0812">Transmembrane</keyword>
<protein>
    <submittedName>
        <fullName evidence="3">DUF6115 domain-containing protein</fullName>
    </submittedName>
</protein>
<reference evidence="4" key="1">
    <citation type="journal article" date="2019" name="Int. J. Syst. Evol. Microbiol.">
        <title>The Global Catalogue of Microorganisms (GCM) 10K type strain sequencing project: providing services to taxonomists for standard genome sequencing and annotation.</title>
        <authorList>
            <consortium name="The Broad Institute Genomics Platform"/>
            <consortium name="The Broad Institute Genome Sequencing Center for Infectious Disease"/>
            <person name="Wu L."/>
            <person name="Ma J."/>
        </authorList>
    </citation>
    <scope>NUCLEOTIDE SEQUENCE [LARGE SCALE GENOMIC DNA]</scope>
    <source>
        <strain evidence="4">CGMCC 4.7426</strain>
    </source>
</reference>
<feature type="transmembrane region" description="Helical" evidence="2">
    <location>
        <begin position="6"/>
        <end position="24"/>
    </location>
</feature>
<evidence type="ECO:0000256" key="1">
    <source>
        <dbReference type="SAM" id="MobiDB-lite"/>
    </source>
</evidence>
<comment type="caution">
    <text evidence="3">The sequence shown here is derived from an EMBL/GenBank/DDBJ whole genome shotgun (WGS) entry which is preliminary data.</text>
</comment>
<organism evidence="3 4">
    <name type="scientific">Virgibacillus kekensis</name>
    <dbReference type="NCBI Taxonomy" id="202261"/>
    <lineage>
        <taxon>Bacteria</taxon>
        <taxon>Bacillati</taxon>
        <taxon>Bacillota</taxon>
        <taxon>Bacilli</taxon>
        <taxon>Bacillales</taxon>
        <taxon>Bacillaceae</taxon>
        <taxon>Virgibacillus</taxon>
    </lineage>
</organism>
<accession>A0ABV9DH04</accession>
<gene>
    <name evidence="3" type="ORF">ACFO3D_02815</name>
</gene>
<evidence type="ECO:0000313" key="4">
    <source>
        <dbReference type="Proteomes" id="UP001595989"/>
    </source>
</evidence>
<sequence>MTSMLLIISFILHIIALTAIYQLFKQLQSSKSGDSREIIELMDTYLEEIREENRILEIKLREQNPNNNRVTEQRVTGDTYMSQKEAATSHSQKAEENQDYLPNISKVTDAPEMSQQAQILQLHSKGLSSDEIAKSLNCGKTEVELILKFHKK</sequence>
<dbReference type="RefSeq" id="WP_390293081.1">
    <property type="nucleotide sequence ID" value="NZ_JBHSFU010000003.1"/>
</dbReference>
<dbReference type="Proteomes" id="UP001595989">
    <property type="component" value="Unassembled WGS sequence"/>
</dbReference>
<dbReference type="Pfam" id="PF19610">
    <property type="entry name" value="DUF6115"/>
    <property type="match status" value="1"/>
</dbReference>
<evidence type="ECO:0000256" key="2">
    <source>
        <dbReference type="SAM" id="Phobius"/>
    </source>
</evidence>
<name>A0ABV9DH04_9BACI</name>
<keyword evidence="2" id="KW-1133">Transmembrane helix</keyword>
<dbReference type="InterPro" id="IPR046118">
    <property type="entry name" value="DUF6115"/>
</dbReference>
<feature type="compositionally biased region" description="Polar residues" evidence="1">
    <location>
        <begin position="67"/>
        <end position="91"/>
    </location>
</feature>
<dbReference type="EMBL" id="JBHSFU010000003">
    <property type="protein sequence ID" value="MFC4557143.1"/>
    <property type="molecule type" value="Genomic_DNA"/>
</dbReference>